<organism evidence="1 2">
    <name type="scientific">Ignelater luminosus</name>
    <name type="common">Cucubano</name>
    <name type="synonym">Pyrophorus luminosus</name>
    <dbReference type="NCBI Taxonomy" id="2038154"/>
    <lineage>
        <taxon>Eukaryota</taxon>
        <taxon>Metazoa</taxon>
        <taxon>Ecdysozoa</taxon>
        <taxon>Arthropoda</taxon>
        <taxon>Hexapoda</taxon>
        <taxon>Insecta</taxon>
        <taxon>Pterygota</taxon>
        <taxon>Neoptera</taxon>
        <taxon>Endopterygota</taxon>
        <taxon>Coleoptera</taxon>
        <taxon>Polyphaga</taxon>
        <taxon>Elateriformia</taxon>
        <taxon>Elateroidea</taxon>
        <taxon>Elateridae</taxon>
        <taxon>Agrypninae</taxon>
        <taxon>Pyrophorini</taxon>
        <taxon>Ignelater</taxon>
    </lineage>
</organism>
<proteinExistence type="predicted"/>
<dbReference type="AlphaFoldDB" id="A0A8K0D900"/>
<evidence type="ECO:0000313" key="1">
    <source>
        <dbReference type="EMBL" id="KAF2899222.1"/>
    </source>
</evidence>
<dbReference type="InterPro" id="IPR009832">
    <property type="entry name" value="DUF1397"/>
</dbReference>
<dbReference type="Proteomes" id="UP000801492">
    <property type="component" value="Unassembled WGS sequence"/>
</dbReference>
<name>A0A8K0D900_IGNLU</name>
<accession>A0A8K0D900</accession>
<dbReference type="EMBL" id="VTPC01002966">
    <property type="protein sequence ID" value="KAF2899222.1"/>
    <property type="molecule type" value="Genomic_DNA"/>
</dbReference>
<protein>
    <submittedName>
        <fullName evidence="1">Uncharacterized protein</fullName>
    </submittedName>
</protein>
<gene>
    <name evidence="1" type="ORF">ILUMI_06954</name>
</gene>
<dbReference type="Pfam" id="PF07165">
    <property type="entry name" value="DUF1397"/>
    <property type="match status" value="1"/>
</dbReference>
<comment type="caution">
    <text evidence="1">The sequence shown here is derived from an EMBL/GenBank/DDBJ whole genome shotgun (WGS) entry which is preliminary data.</text>
</comment>
<dbReference type="OrthoDB" id="6712663at2759"/>
<reference evidence="1" key="1">
    <citation type="submission" date="2019-08" db="EMBL/GenBank/DDBJ databases">
        <title>The genome of the North American firefly Photinus pyralis.</title>
        <authorList>
            <consortium name="Photinus pyralis genome working group"/>
            <person name="Fallon T.R."/>
            <person name="Sander Lower S.E."/>
            <person name="Weng J.-K."/>
        </authorList>
    </citation>
    <scope>NUCLEOTIDE SEQUENCE</scope>
    <source>
        <strain evidence="1">TRF0915ILg1</strain>
        <tissue evidence="1">Whole body</tissue>
    </source>
</reference>
<sequence>INKLLIVFRRVHVVDTILKINMLYFLLISFSLILSGGCSSKSEEVVESYKTFIKNRCVEKVGSNTYFESSVNTFLACVHNSSASENDEQSQKPDRCMKDVALVLYGCFESFVKEVDACLESEEKYLPNYILELFNKTFSIQCDNEERLIEDNEKFRNSACFNETQVSFNITSAINENCIPNIKTLKQLSEKGFVLKESEICSDTKSFKKCMTNEIKKICQDQAVLRMFLLYVVPAVELCEQHGH</sequence>
<evidence type="ECO:0000313" key="2">
    <source>
        <dbReference type="Proteomes" id="UP000801492"/>
    </source>
</evidence>
<keyword evidence="2" id="KW-1185">Reference proteome</keyword>
<feature type="non-terminal residue" evidence="1">
    <location>
        <position position="244"/>
    </location>
</feature>